<keyword evidence="2" id="KW-0472">Membrane</keyword>
<dbReference type="OrthoDB" id="2256270at2759"/>
<feature type="transmembrane region" description="Helical" evidence="2">
    <location>
        <begin position="90"/>
        <end position="112"/>
    </location>
</feature>
<gene>
    <name evidence="3" type="ORF">EC973_001509</name>
</gene>
<evidence type="ECO:0000256" key="2">
    <source>
        <dbReference type="SAM" id="Phobius"/>
    </source>
</evidence>
<dbReference type="EMBL" id="JABAYA010000135">
    <property type="protein sequence ID" value="KAF7723937.1"/>
    <property type="molecule type" value="Genomic_DNA"/>
</dbReference>
<accession>A0A8H7BK85</accession>
<feature type="region of interest" description="Disordered" evidence="1">
    <location>
        <begin position="285"/>
        <end position="310"/>
    </location>
</feature>
<feature type="compositionally biased region" description="Basic and acidic residues" evidence="1">
    <location>
        <begin position="288"/>
        <end position="300"/>
    </location>
</feature>
<keyword evidence="2" id="KW-1133">Transmembrane helix</keyword>
<sequence>MNNINHSNRTTSLPNTPTSIPVDIPAEAAFSIMFVSVGMSCFIWQSIRSGWMLYMVRKPIHAIVFVQAVLGVIVTFVTLLASLVEMDCNFRLFFSVVGVNLGDIALQIVLIWKAYVGNDSSKAILFFGSISIAGLVLFIILNLTIGRSFSFYHGGVCMTEYRYLASYLIIKQLKYGRHHCSSQDVQGNGWEYQVSQERNQPTEESGKRGEQPVSKEILERDVLESYLMESDQRWLCGPAKRPATHCSHRLEGEEEAVAAIAFDVDSPTLTNNSCVRWSSRTAPLVGSRHHEGGGDHDNNRGCRHTVHNME</sequence>
<keyword evidence="2" id="KW-0812">Transmembrane</keyword>
<organism evidence="3 4">
    <name type="scientific">Apophysomyces ossiformis</name>
    <dbReference type="NCBI Taxonomy" id="679940"/>
    <lineage>
        <taxon>Eukaryota</taxon>
        <taxon>Fungi</taxon>
        <taxon>Fungi incertae sedis</taxon>
        <taxon>Mucoromycota</taxon>
        <taxon>Mucoromycotina</taxon>
        <taxon>Mucoromycetes</taxon>
        <taxon>Mucorales</taxon>
        <taxon>Mucorineae</taxon>
        <taxon>Mucoraceae</taxon>
        <taxon>Apophysomyces</taxon>
    </lineage>
</organism>
<dbReference type="Proteomes" id="UP000605846">
    <property type="component" value="Unassembled WGS sequence"/>
</dbReference>
<comment type="caution">
    <text evidence="3">The sequence shown here is derived from an EMBL/GenBank/DDBJ whole genome shotgun (WGS) entry which is preliminary data.</text>
</comment>
<name>A0A8H7BK85_9FUNG</name>
<protein>
    <submittedName>
        <fullName evidence="3">Uncharacterized protein</fullName>
    </submittedName>
</protein>
<feature type="transmembrane region" description="Helical" evidence="2">
    <location>
        <begin position="124"/>
        <end position="145"/>
    </location>
</feature>
<proteinExistence type="predicted"/>
<dbReference type="AlphaFoldDB" id="A0A8H7BK85"/>
<evidence type="ECO:0000313" key="4">
    <source>
        <dbReference type="Proteomes" id="UP000605846"/>
    </source>
</evidence>
<evidence type="ECO:0000256" key="1">
    <source>
        <dbReference type="SAM" id="MobiDB-lite"/>
    </source>
</evidence>
<reference evidence="3" key="1">
    <citation type="submission" date="2020-01" db="EMBL/GenBank/DDBJ databases">
        <title>Genome Sequencing of Three Apophysomyces-Like Fungal Strains Confirms a Novel Fungal Genus in the Mucoromycota with divergent Burkholderia-like Endosymbiotic Bacteria.</title>
        <authorList>
            <person name="Stajich J.E."/>
            <person name="Macias A.M."/>
            <person name="Carter-House D."/>
            <person name="Lovett B."/>
            <person name="Kasson L.R."/>
            <person name="Berry K."/>
            <person name="Grigoriev I."/>
            <person name="Chang Y."/>
            <person name="Spatafora J."/>
            <person name="Kasson M.T."/>
        </authorList>
    </citation>
    <scope>NUCLEOTIDE SEQUENCE</scope>
    <source>
        <strain evidence="3">NRRL A-21654</strain>
    </source>
</reference>
<evidence type="ECO:0000313" key="3">
    <source>
        <dbReference type="EMBL" id="KAF7723937.1"/>
    </source>
</evidence>
<keyword evidence="4" id="KW-1185">Reference proteome</keyword>
<feature type="compositionally biased region" description="Basic residues" evidence="1">
    <location>
        <begin position="301"/>
        <end position="310"/>
    </location>
</feature>
<feature type="transmembrane region" description="Helical" evidence="2">
    <location>
        <begin position="59"/>
        <end position="84"/>
    </location>
</feature>